<dbReference type="SUPFAM" id="SSF51445">
    <property type="entry name" value="(Trans)glycosidases"/>
    <property type="match status" value="1"/>
</dbReference>
<evidence type="ECO:0000256" key="5">
    <source>
        <dbReference type="ARBA" id="ARBA00023295"/>
    </source>
</evidence>
<dbReference type="Pfam" id="PF00933">
    <property type="entry name" value="Glyco_hydro_3"/>
    <property type="match status" value="1"/>
</dbReference>
<protein>
    <recommendedName>
        <fullName evidence="3">beta-N-acetylhexosaminidase</fullName>
        <ecNumber evidence="3">3.2.1.52</ecNumber>
    </recommendedName>
</protein>
<comment type="similarity">
    <text evidence="2">Belongs to the glycosyl hydrolase 3 family.</text>
</comment>
<evidence type="ECO:0000256" key="2">
    <source>
        <dbReference type="ARBA" id="ARBA00005336"/>
    </source>
</evidence>
<comment type="caution">
    <text evidence="8">The sequence shown here is derived from an EMBL/GenBank/DDBJ whole genome shotgun (WGS) entry which is preliminary data.</text>
</comment>
<dbReference type="PROSITE" id="PS00775">
    <property type="entry name" value="GLYCOSYL_HYDROL_F3"/>
    <property type="match status" value="1"/>
</dbReference>
<dbReference type="RefSeq" id="WP_093107630.1">
    <property type="nucleotide sequence ID" value="NZ_FNOS01000005.1"/>
</dbReference>
<accession>A0A1H3HAA1</accession>
<evidence type="ECO:0000256" key="4">
    <source>
        <dbReference type="ARBA" id="ARBA00022801"/>
    </source>
</evidence>
<dbReference type="Pfam" id="PF14172">
    <property type="entry name" value="DUF4309"/>
    <property type="match status" value="1"/>
</dbReference>
<evidence type="ECO:0000313" key="8">
    <source>
        <dbReference type="EMBL" id="SDY11559.1"/>
    </source>
</evidence>
<organism evidence="8 9">
    <name type="scientific">Salimicrobium album</name>
    <dbReference type="NCBI Taxonomy" id="50717"/>
    <lineage>
        <taxon>Bacteria</taxon>
        <taxon>Bacillati</taxon>
        <taxon>Bacillota</taxon>
        <taxon>Bacilli</taxon>
        <taxon>Bacillales</taxon>
        <taxon>Bacillaceae</taxon>
        <taxon>Salimicrobium</taxon>
    </lineage>
</organism>
<evidence type="ECO:0000313" key="9">
    <source>
        <dbReference type="Proteomes" id="UP000198647"/>
    </source>
</evidence>
<name>A0A1H3HAA1_9BACI</name>
<feature type="compositionally biased region" description="Basic and acidic residues" evidence="6">
    <location>
        <begin position="71"/>
        <end position="93"/>
    </location>
</feature>
<evidence type="ECO:0000256" key="3">
    <source>
        <dbReference type="ARBA" id="ARBA00012663"/>
    </source>
</evidence>
<dbReference type="InterPro" id="IPR017853">
    <property type="entry name" value="GH"/>
</dbReference>
<gene>
    <name evidence="8" type="ORF">SAMN04488081_2098</name>
</gene>
<feature type="region of interest" description="Disordered" evidence="6">
    <location>
        <begin position="27"/>
        <end position="94"/>
    </location>
</feature>
<dbReference type="Gene3D" id="3.20.20.300">
    <property type="entry name" value="Glycoside hydrolase, family 3, N-terminal domain"/>
    <property type="match status" value="1"/>
</dbReference>
<dbReference type="InterPro" id="IPR025453">
    <property type="entry name" value="DUF4309"/>
</dbReference>
<dbReference type="InterPro" id="IPR050226">
    <property type="entry name" value="NagZ_Beta-hexosaminidase"/>
</dbReference>
<sequence>MRKRMGIIFGIIILAFSAFLIFGNPESENGTQEEKDTSENENEESGVRPVEIFSRAEEGEVPGVPFTVGETNREEVREKWGEPEETSEEKGETVLDYSSRNVEIGLSGDMVTMLKSDRKEETSFGIDELNSHKKPDRTEEKEIEEDRTLVYTLSEGRVLEFVFLRADDEAEDTEVDYVTLSAGTLGADDAKISNMSLDEKIGQMIFGGVSGTEMNEETQEVIEKYHVGGLILFGNNITSAPQTVDFLNEMKQVNENNPYPLLLGVDEEGGRVSRMPPEVTKLPPGGEIGELDDPDLAFKTGEILGAQMNELGFNLDFAPVLDVNSNPDNPVIGDRSFSSDPETVSELGIQVMKGIEEQEVIPVIKHFPGHGDTSVDSHLNLPKVTKSYEELKQMELVPFKQAIKAGADVTMTSHILLPAFDEQYPASMSEAVITDVLRDDLGFEGVVITDDLTMGAITNEYSVEDAAVETVKAGGDLLLMAHDSNLISTVFNELKTAVENGELSEARINESVARIADLKEKYQITGEQTPSPDFQPVNRKVEEVLERVS</sequence>
<dbReference type="PANTHER" id="PTHR30480:SF13">
    <property type="entry name" value="BETA-HEXOSAMINIDASE"/>
    <property type="match status" value="1"/>
</dbReference>
<dbReference type="NCBIfam" id="NF003740">
    <property type="entry name" value="PRK05337.1"/>
    <property type="match status" value="1"/>
</dbReference>
<keyword evidence="5" id="KW-0326">Glycosidase</keyword>
<reference evidence="8 9" key="1">
    <citation type="submission" date="2016-10" db="EMBL/GenBank/DDBJ databases">
        <authorList>
            <person name="Varghese N."/>
            <person name="Submissions S."/>
        </authorList>
    </citation>
    <scope>NUCLEOTIDE SEQUENCE [LARGE SCALE GENOMIC DNA]</scope>
    <source>
        <strain evidence="8 9">DSM 20748</strain>
    </source>
</reference>
<dbReference type="InterPro" id="IPR036962">
    <property type="entry name" value="Glyco_hydro_3_N_sf"/>
</dbReference>
<evidence type="ECO:0000256" key="6">
    <source>
        <dbReference type="SAM" id="MobiDB-lite"/>
    </source>
</evidence>
<dbReference type="InterPro" id="IPR001764">
    <property type="entry name" value="Glyco_hydro_3_N"/>
</dbReference>
<dbReference type="EC" id="3.2.1.52" evidence="3"/>
<dbReference type="PANTHER" id="PTHR30480">
    <property type="entry name" value="BETA-HEXOSAMINIDASE-RELATED"/>
    <property type="match status" value="1"/>
</dbReference>
<keyword evidence="9" id="KW-1185">Reference proteome</keyword>
<evidence type="ECO:0000256" key="1">
    <source>
        <dbReference type="ARBA" id="ARBA00001231"/>
    </source>
</evidence>
<evidence type="ECO:0000259" key="7">
    <source>
        <dbReference type="Pfam" id="PF00933"/>
    </source>
</evidence>
<feature type="domain" description="Glycoside hydrolase family 3 N-terminal" evidence="7">
    <location>
        <begin position="197"/>
        <end position="517"/>
    </location>
</feature>
<proteinExistence type="inferred from homology"/>
<dbReference type="InterPro" id="IPR019800">
    <property type="entry name" value="Glyco_hydro_3_AS"/>
</dbReference>
<dbReference type="EMBL" id="FNOS01000005">
    <property type="protein sequence ID" value="SDY11559.1"/>
    <property type="molecule type" value="Genomic_DNA"/>
</dbReference>
<keyword evidence="4" id="KW-0378">Hydrolase</keyword>
<dbReference type="Proteomes" id="UP000198647">
    <property type="component" value="Unassembled WGS sequence"/>
</dbReference>
<comment type="catalytic activity">
    <reaction evidence="1">
        <text>Hydrolysis of terminal non-reducing N-acetyl-D-hexosamine residues in N-acetyl-beta-D-hexosaminides.</text>
        <dbReference type="EC" id="3.2.1.52"/>
    </reaction>
</comment>